<dbReference type="Proteomes" id="UP000503117">
    <property type="component" value="Chromosome"/>
</dbReference>
<evidence type="ECO:0000313" key="2">
    <source>
        <dbReference type="Proteomes" id="UP000503117"/>
    </source>
</evidence>
<dbReference type="EMBL" id="CP051684">
    <property type="protein sequence ID" value="QJD88963.1"/>
    <property type="molecule type" value="Genomic_DNA"/>
</dbReference>
<accession>A0ABX6M3T5</accession>
<evidence type="ECO:0000313" key="1">
    <source>
        <dbReference type="EMBL" id="QJD88963.1"/>
    </source>
</evidence>
<sequence length="151" mass="16918">MPESALFVDLRLKIEAAHCPSWAQCNVRASGTHNGKQVGLEVQVNEEKTTDRVLKVTYVSVGAASDQLLTAIAALYRLPLTKSQFNKRVVATLVPLRATKDQLDAKVFFFANGPEARYAELYTNIDLHQGALWIKEKDHDYRKNVLDAFSK</sequence>
<reference evidence="1 2" key="1">
    <citation type="submission" date="2020-04" db="EMBL/GenBank/DDBJ databases">
        <title>Genome sequencing of novel species.</title>
        <authorList>
            <person name="Heo J."/>
            <person name="Kim S.-J."/>
            <person name="Kim J.-S."/>
            <person name="Hong S.-B."/>
            <person name="Kwon S.-W."/>
        </authorList>
    </citation>
    <scope>NUCLEOTIDE SEQUENCE [LARGE SCALE GENOMIC DNA]</scope>
    <source>
        <strain evidence="1 2">AF9R3</strain>
    </source>
</reference>
<keyword evidence="2" id="KW-1185">Reference proteome</keyword>
<proteinExistence type="predicted"/>
<gene>
    <name evidence="1" type="ORF">HH213_01850</name>
</gene>
<organism evidence="1 2">
    <name type="scientific">Duganella dendranthematis</name>
    <dbReference type="NCBI Taxonomy" id="2728021"/>
    <lineage>
        <taxon>Bacteria</taxon>
        <taxon>Pseudomonadati</taxon>
        <taxon>Pseudomonadota</taxon>
        <taxon>Betaproteobacteria</taxon>
        <taxon>Burkholderiales</taxon>
        <taxon>Oxalobacteraceae</taxon>
        <taxon>Telluria group</taxon>
        <taxon>Duganella</taxon>
    </lineage>
</organism>
<protein>
    <submittedName>
        <fullName evidence="1">Uncharacterized protein</fullName>
    </submittedName>
</protein>
<name>A0ABX6M3T5_9BURK</name>
<dbReference type="RefSeq" id="WP_169110403.1">
    <property type="nucleotide sequence ID" value="NZ_CP051684.1"/>
</dbReference>